<dbReference type="RefSeq" id="WP_034222913.1">
    <property type="nucleotide sequence ID" value="NZ_AXCW01000024.1"/>
</dbReference>
<dbReference type="NCBIfam" id="NF033706">
    <property type="entry name" value="Ni_bind_SCO4226"/>
    <property type="match status" value="1"/>
</dbReference>
<accession>A0A021VTW4</accession>
<name>A0A021VTW4_9CELL</name>
<dbReference type="Gene3D" id="3.30.70.3090">
    <property type="entry name" value="ORF SCO4226, nickel-binding ferredoxin-like monomer"/>
    <property type="match status" value="1"/>
</dbReference>
<dbReference type="EMBL" id="AXCW01000024">
    <property type="protein sequence ID" value="EYR64596.1"/>
    <property type="molecule type" value="Genomic_DNA"/>
</dbReference>
<dbReference type="InterPro" id="IPR025336">
    <property type="entry name" value="SCO4226-like"/>
</dbReference>
<dbReference type="Pfam" id="PF14026">
    <property type="entry name" value="SCO4226-like"/>
    <property type="match status" value="1"/>
</dbReference>
<dbReference type="InterPro" id="IPR042557">
    <property type="entry name" value="SCO4226"/>
</dbReference>
<dbReference type="Proteomes" id="UP000019753">
    <property type="component" value="Unassembled WGS sequence"/>
</dbReference>
<protein>
    <submittedName>
        <fullName evidence="1">Gualylate cyclase</fullName>
    </submittedName>
</protein>
<proteinExistence type="predicted"/>
<evidence type="ECO:0000313" key="2">
    <source>
        <dbReference type="Proteomes" id="UP000019753"/>
    </source>
</evidence>
<gene>
    <name evidence="1" type="ORF">N866_08060</name>
</gene>
<sequence length="82" mass="8899">MPRFMDVHHGMHGITPEALHAAHQADLDIQAEEGVDFQHAWADPDSGTVWCLSDAPDAGAVQRIHERAGHPPTEVFAVPVEA</sequence>
<keyword evidence="2" id="KW-1185">Reference proteome</keyword>
<dbReference type="OrthoDB" id="3696535at2"/>
<evidence type="ECO:0000313" key="1">
    <source>
        <dbReference type="EMBL" id="EYR64596.1"/>
    </source>
</evidence>
<reference evidence="1 2" key="1">
    <citation type="submission" date="2014-01" db="EMBL/GenBank/DDBJ databases">
        <title>Actinotalea ferrariae CF5-4.</title>
        <authorList>
            <person name="Chen F."/>
            <person name="Li Y."/>
            <person name="Wang G."/>
        </authorList>
    </citation>
    <scope>NUCLEOTIDE SEQUENCE [LARGE SCALE GENOMIC DNA]</scope>
    <source>
        <strain evidence="1 2">CF5-4</strain>
    </source>
</reference>
<dbReference type="AlphaFoldDB" id="A0A021VTW4"/>
<organism evidence="1 2">
    <name type="scientific">Actinotalea ferrariae CF5-4</name>
    <dbReference type="NCBI Taxonomy" id="948458"/>
    <lineage>
        <taxon>Bacteria</taxon>
        <taxon>Bacillati</taxon>
        <taxon>Actinomycetota</taxon>
        <taxon>Actinomycetes</taxon>
        <taxon>Micrococcales</taxon>
        <taxon>Cellulomonadaceae</taxon>
        <taxon>Actinotalea</taxon>
    </lineage>
</organism>
<comment type="caution">
    <text evidence="1">The sequence shown here is derived from an EMBL/GenBank/DDBJ whole genome shotgun (WGS) entry which is preliminary data.</text>
</comment>